<comment type="caution">
    <text evidence="2">The sequence shown here is derived from an EMBL/GenBank/DDBJ whole genome shotgun (WGS) entry which is preliminary data.</text>
</comment>
<keyword evidence="3" id="KW-1185">Reference proteome</keyword>
<accession>A0ABW3CKG6</accession>
<reference evidence="3" key="1">
    <citation type="journal article" date="2019" name="Int. J. Syst. Evol. Microbiol.">
        <title>The Global Catalogue of Microorganisms (GCM) 10K type strain sequencing project: providing services to taxonomists for standard genome sequencing and annotation.</title>
        <authorList>
            <consortium name="The Broad Institute Genomics Platform"/>
            <consortium name="The Broad Institute Genome Sequencing Center for Infectious Disease"/>
            <person name="Wu L."/>
            <person name="Ma J."/>
        </authorList>
    </citation>
    <scope>NUCLEOTIDE SEQUENCE [LARGE SCALE GENOMIC DNA]</scope>
    <source>
        <strain evidence="3">JCM 31696</strain>
    </source>
</reference>
<name>A0ABW3CKG6_9ACTN</name>
<protein>
    <submittedName>
        <fullName evidence="2">Uncharacterized protein</fullName>
    </submittedName>
</protein>
<dbReference type="Gene3D" id="1.10.1740.10">
    <property type="match status" value="1"/>
</dbReference>
<proteinExistence type="predicted"/>
<gene>
    <name evidence="2" type="ORF">ACFQ07_22575</name>
</gene>
<feature type="compositionally biased region" description="Low complexity" evidence="1">
    <location>
        <begin position="77"/>
        <end position="86"/>
    </location>
</feature>
<sequence length="147" mass="15218">MSTALREKRPGAVGYVYNVHGPALIEHANALLGDHDQAVATVRRALVAAREDPDAVPGPDTFRAWLFDLVRTECEAASPSVSEVPSKPSQGVRGGVSVVVRGESPASGKGGDGTKRDEPAEAGGDGPPEKRGTAETSVTPARRGPNL</sequence>
<evidence type="ECO:0000313" key="2">
    <source>
        <dbReference type="EMBL" id="MFD0855044.1"/>
    </source>
</evidence>
<evidence type="ECO:0000313" key="3">
    <source>
        <dbReference type="Proteomes" id="UP001597083"/>
    </source>
</evidence>
<feature type="non-terminal residue" evidence="2">
    <location>
        <position position="147"/>
    </location>
</feature>
<evidence type="ECO:0000256" key="1">
    <source>
        <dbReference type="SAM" id="MobiDB-lite"/>
    </source>
</evidence>
<feature type="region of interest" description="Disordered" evidence="1">
    <location>
        <begin position="77"/>
        <end position="147"/>
    </location>
</feature>
<dbReference type="Proteomes" id="UP001597083">
    <property type="component" value="Unassembled WGS sequence"/>
</dbReference>
<dbReference type="EMBL" id="JBHTIR010003336">
    <property type="protein sequence ID" value="MFD0855044.1"/>
    <property type="molecule type" value="Genomic_DNA"/>
</dbReference>
<organism evidence="2 3">
    <name type="scientific">Actinomadura adrarensis</name>
    <dbReference type="NCBI Taxonomy" id="1819600"/>
    <lineage>
        <taxon>Bacteria</taxon>
        <taxon>Bacillati</taxon>
        <taxon>Actinomycetota</taxon>
        <taxon>Actinomycetes</taxon>
        <taxon>Streptosporangiales</taxon>
        <taxon>Thermomonosporaceae</taxon>
        <taxon>Actinomadura</taxon>
    </lineage>
</organism>